<keyword evidence="3 4" id="KW-0472">Membrane</keyword>
<dbReference type="Pfam" id="PF07690">
    <property type="entry name" value="MFS_1"/>
    <property type="match status" value="1"/>
</dbReference>
<keyword evidence="2 4" id="KW-1133">Transmembrane helix</keyword>
<feature type="transmembrane region" description="Helical" evidence="4">
    <location>
        <begin position="304"/>
        <end position="325"/>
    </location>
</feature>
<dbReference type="InterPro" id="IPR036259">
    <property type="entry name" value="MFS_trans_sf"/>
</dbReference>
<dbReference type="RefSeq" id="WP_095525762.1">
    <property type="nucleotide sequence ID" value="NZ_MDUX01000070.1"/>
</dbReference>
<reference evidence="6 9" key="1">
    <citation type="submission" date="2016-08" db="EMBL/GenBank/DDBJ databases">
        <title>Candidatus Dactylopiibacterium carminicum genome sequence.</title>
        <authorList>
            <person name="Ramirez-Puebla S.T."/>
            <person name="Ormeno-Orrillo E."/>
            <person name="Vera-Ponce De Leon A."/>
            <person name="Luis L."/>
            <person name="Sanchez-Flores A."/>
            <person name="Monica R."/>
            <person name="Martinez-Romero E."/>
        </authorList>
    </citation>
    <scope>NUCLEOTIDE SEQUENCE [LARGE SCALE GENOMIC DNA]</scope>
    <source>
        <strain evidence="6">END1</strain>
    </source>
</reference>
<evidence type="ECO:0000256" key="4">
    <source>
        <dbReference type="SAM" id="Phobius"/>
    </source>
</evidence>
<feature type="domain" description="Major facilitator superfamily (MFS) profile" evidence="5">
    <location>
        <begin position="11"/>
        <end position="392"/>
    </location>
</feature>
<dbReference type="InterPro" id="IPR020846">
    <property type="entry name" value="MFS_dom"/>
</dbReference>
<dbReference type="Proteomes" id="UP000623509">
    <property type="component" value="Unassembled WGS sequence"/>
</dbReference>
<feature type="transmembrane region" description="Helical" evidence="4">
    <location>
        <begin position="164"/>
        <end position="185"/>
    </location>
</feature>
<evidence type="ECO:0000313" key="8">
    <source>
        <dbReference type="Proteomes" id="UP000216107"/>
    </source>
</evidence>
<dbReference type="EMBL" id="MDUX01000070">
    <property type="protein sequence ID" value="KAF7598003.1"/>
    <property type="molecule type" value="Genomic_DNA"/>
</dbReference>
<evidence type="ECO:0000256" key="2">
    <source>
        <dbReference type="ARBA" id="ARBA00022989"/>
    </source>
</evidence>
<feature type="transmembrane region" description="Helical" evidence="4">
    <location>
        <begin position="249"/>
        <end position="268"/>
    </location>
</feature>
<dbReference type="AlphaFoldDB" id="A0A272ENA7"/>
<feature type="transmembrane region" description="Helical" evidence="4">
    <location>
        <begin position="369"/>
        <end position="387"/>
    </location>
</feature>
<evidence type="ECO:0000256" key="1">
    <source>
        <dbReference type="ARBA" id="ARBA00022692"/>
    </source>
</evidence>
<proteinExistence type="predicted"/>
<dbReference type="SUPFAM" id="SSF103473">
    <property type="entry name" value="MFS general substrate transporter"/>
    <property type="match status" value="1"/>
</dbReference>
<feature type="transmembrane region" description="Helical" evidence="4">
    <location>
        <begin position="78"/>
        <end position="96"/>
    </location>
</feature>
<feature type="transmembrane region" description="Helical" evidence="4">
    <location>
        <begin position="337"/>
        <end position="357"/>
    </location>
</feature>
<gene>
    <name evidence="6" type="ORF">BGI27_15605</name>
    <name evidence="7" type="ORF">CGU29_15530</name>
</gene>
<dbReference type="PROSITE" id="PS50850">
    <property type="entry name" value="MFS"/>
    <property type="match status" value="1"/>
</dbReference>
<evidence type="ECO:0000313" key="9">
    <source>
        <dbReference type="Proteomes" id="UP000623509"/>
    </source>
</evidence>
<dbReference type="InterPro" id="IPR011701">
    <property type="entry name" value="MFS"/>
</dbReference>
<dbReference type="InterPro" id="IPR052714">
    <property type="entry name" value="MFS_Exporter"/>
</dbReference>
<feature type="transmembrane region" description="Helical" evidence="4">
    <location>
        <begin position="137"/>
        <end position="158"/>
    </location>
</feature>
<dbReference type="GO" id="GO:0022857">
    <property type="term" value="F:transmembrane transporter activity"/>
    <property type="evidence" value="ECO:0007669"/>
    <property type="project" value="InterPro"/>
</dbReference>
<evidence type="ECO:0000256" key="3">
    <source>
        <dbReference type="ARBA" id="ARBA00023136"/>
    </source>
</evidence>
<feature type="transmembrane region" description="Helical" evidence="4">
    <location>
        <begin position="102"/>
        <end position="125"/>
    </location>
</feature>
<sequence>MTTPAALWNRDFLLSAIFNFLGILVFYLLVVIIGPYAVDVLHASISAGGLAVGSFIVGSLIGRLATGQLVDRVGGKPMLVISAIAFTLMTMSYHFIQDMATLIGIRLLHGIALGVAGTAVGSIMAYSIPPARKGEGVGYFSLSTTFASAIGPFLGLFLMNHAGFGVIFIACSAASLLACLCALPIHGRPKQTGTQVAATPRPPLRFTLSELLERKAVPIALITFLASLCYAAILAYLGAFSRSAGLSGAASFFFVAYSVVILISRPFVGRLLDRRGANPILPPCLLLLAAGMLLVALAQNSLMLLAATALIGLGFGNIQSVSQAVAIKMAGPTRMGLATSTWFIFLDAGLGFGPYFLGLLVPHTGFRALYGAMAVLALLTLPAYWYLHGRKEARAQTEVR</sequence>
<dbReference type="Gene3D" id="1.20.1250.20">
    <property type="entry name" value="MFS general substrate transporter like domains"/>
    <property type="match status" value="2"/>
</dbReference>
<feature type="transmembrane region" description="Helical" evidence="4">
    <location>
        <begin position="280"/>
        <end position="298"/>
    </location>
</feature>
<feature type="transmembrane region" description="Helical" evidence="4">
    <location>
        <begin position="12"/>
        <end position="37"/>
    </location>
</feature>
<dbReference type="OrthoDB" id="5441967at2"/>
<reference evidence="7 8" key="2">
    <citation type="submission" date="2017-07" db="EMBL/GenBank/DDBJ databases">
        <title>Candidatus Dactylopiibacterium carminicum, a nitrogen-fixing symbiont of the cochineal insect Dactylopius coccus and Dactylopius opuntiae (Hemiptera: Coccoidea: Dactylopiidae).</title>
        <authorList>
            <person name="Vera A."/>
        </authorList>
    </citation>
    <scope>NUCLEOTIDE SEQUENCE [LARGE SCALE GENOMIC DNA]</scope>
    <source>
        <strain evidence="7 8">NFDCM</strain>
    </source>
</reference>
<dbReference type="PANTHER" id="PTHR23531:SF1">
    <property type="entry name" value="QUINOLENE RESISTANCE PROTEIN NORA"/>
    <property type="match status" value="1"/>
</dbReference>
<organism evidence="7 8">
    <name type="scientific">Candidatus Dactylopiibacterium carminicum</name>
    <dbReference type="NCBI Taxonomy" id="857335"/>
    <lineage>
        <taxon>Bacteria</taxon>
        <taxon>Pseudomonadati</taxon>
        <taxon>Pseudomonadota</taxon>
        <taxon>Betaproteobacteria</taxon>
        <taxon>Rhodocyclales</taxon>
        <taxon>Rhodocyclaceae</taxon>
        <taxon>Candidatus Dactylopiibacterium</taxon>
    </lineage>
</organism>
<keyword evidence="9" id="KW-1185">Reference proteome</keyword>
<dbReference type="Proteomes" id="UP000216107">
    <property type="component" value="Unassembled WGS sequence"/>
</dbReference>
<dbReference type="PANTHER" id="PTHR23531">
    <property type="entry name" value="QUINOLENE RESISTANCE PROTEIN NORA"/>
    <property type="match status" value="1"/>
</dbReference>
<protein>
    <submittedName>
        <fullName evidence="7">MFS transporter</fullName>
    </submittedName>
</protein>
<feature type="transmembrane region" description="Helical" evidence="4">
    <location>
        <begin position="43"/>
        <end position="66"/>
    </location>
</feature>
<evidence type="ECO:0000313" key="7">
    <source>
        <dbReference type="EMBL" id="PAS91608.1"/>
    </source>
</evidence>
<accession>A0A272ENA7</accession>
<evidence type="ECO:0000259" key="5">
    <source>
        <dbReference type="PROSITE" id="PS50850"/>
    </source>
</evidence>
<keyword evidence="1 4" id="KW-0812">Transmembrane</keyword>
<name>A0A272ENA7_9RHOO</name>
<evidence type="ECO:0000313" key="6">
    <source>
        <dbReference type="EMBL" id="KAF7598003.1"/>
    </source>
</evidence>
<dbReference type="EMBL" id="NMRN01000071">
    <property type="protein sequence ID" value="PAS91608.1"/>
    <property type="molecule type" value="Genomic_DNA"/>
</dbReference>
<feature type="transmembrane region" description="Helical" evidence="4">
    <location>
        <begin position="216"/>
        <end position="237"/>
    </location>
</feature>
<dbReference type="CDD" id="cd17489">
    <property type="entry name" value="MFS_YfcJ_like"/>
    <property type="match status" value="1"/>
</dbReference>
<comment type="caution">
    <text evidence="7">The sequence shown here is derived from an EMBL/GenBank/DDBJ whole genome shotgun (WGS) entry which is preliminary data.</text>
</comment>